<dbReference type="AlphaFoldDB" id="A0AAU9DCQ7"/>
<evidence type="ECO:0000256" key="2">
    <source>
        <dbReference type="ARBA" id="ARBA00022679"/>
    </source>
</evidence>
<dbReference type="GO" id="GO:0071555">
    <property type="term" value="P:cell wall organization"/>
    <property type="evidence" value="ECO:0007669"/>
    <property type="project" value="UniProtKB-KW"/>
</dbReference>
<keyword evidence="8" id="KW-1185">Reference proteome</keyword>
<protein>
    <recommendedName>
        <fullName evidence="9">Peptidoglycan bridge formation glycyltransferase FemA/FemB family protein</fullName>
    </recommendedName>
</protein>
<accession>A0AAU9DCQ7</accession>
<dbReference type="GO" id="GO:0008360">
    <property type="term" value="P:regulation of cell shape"/>
    <property type="evidence" value="ECO:0007669"/>
    <property type="project" value="UniProtKB-KW"/>
</dbReference>
<keyword evidence="2" id="KW-0808">Transferase</keyword>
<dbReference type="Gene3D" id="3.40.630.30">
    <property type="match status" value="1"/>
</dbReference>
<keyword evidence="3" id="KW-0133">Cell shape</keyword>
<dbReference type="GO" id="GO:0009252">
    <property type="term" value="P:peptidoglycan biosynthetic process"/>
    <property type="evidence" value="ECO:0007669"/>
    <property type="project" value="UniProtKB-KW"/>
</dbReference>
<keyword evidence="4" id="KW-0573">Peptidoglycan synthesis</keyword>
<evidence type="ECO:0000256" key="3">
    <source>
        <dbReference type="ARBA" id="ARBA00022960"/>
    </source>
</evidence>
<keyword evidence="6" id="KW-0961">Cell wall biogenesis/degradation</keyword>
<dbReference type="PANTHER" id="PTHR36174">
    <property type="entry name" value="LIPID II:GLYCINE GLYCYLTRANSFERASE"/>
    <property type="match status" value="1"/>
</dbReference>
<dbReference type="PANTHER" id="PTHR36174:SF1">
    <property type="entry name" value="LIPID II:GLYCINE GLYCYLTRANSFERASE"/>
    <property type="match status" value="1"/>
</dbReference>
<evidence type="ECO:0000313" key="7">
    <source>
        <dbReference type="EMBL" id="BDU51115.1"/>
    </source>
</evidence>
<dbReference type="GO" id="GO:0016755">
    <property type="term" value="F:aminoacyltransferase activity"/>
    <property type="evidence" value="ECO:0007669"/>
    <property type="project" value="InterPro"/>
</dbReference>
<name>A0AAU9DCQ7_9FUSO</name>
<dbReference type="InterPro" id="IPR003447">
    <property type="entry name" value="FEMABX"/>
</dbReference>
<dbReference type="SUPFAM" id="SSF55729">
    <property type="entry name" value="Acyl-CoA N-acyltransferases (Nat)"/>
    <property type="match status" value="1"/>
</dbReference>
<dbReference type="KEGG" id="haby:HLVA_16840"/>
<reference evidence="7 8" key="1">
    <citation type="submission" date="2022-11" db="EMBL/GenBank/DDBJ databases">
        <title>Haliovirga abyssi gen. nov., sp. nov., a mesophilic fermentative bacterium isolated from the Iheya North hydrothermal field and the proposal of Haliovirgaceae fam. nov.</title>
        <authorList>
            <person name="Miyazaki U."/>
            <person name="Tame A."/>
            <person name="Miyazaki J."/>
            <person name="Takai K."/>
            <person name="Sawayama S."/>
            <person name="Kitajima M."/>
            <person name="Okamoto A."/>
            <person name="Nakagawa S."/>
        </authorList>
    </citation>
    <scope>NUCLEOTIDE SEQUENCE [LARGE SCALE GENOMIC DNA]</scope>
    <source>
        <strain evidence="7 8">IC12</strain>
    </source>
</reference>
<evidence type="ECO:0008006" key="9">
    <source>
        <dbReference type="Google" id="ProtNLM"/>
    </source>
</evidence>
<keyword evidence="5" id="KW-0012">Acyltransferase</keyword>
<dbReference type="InterPro" id="IPR016181">
    <property type="entry name" value="Acyl_CoA_acyltransferase"/>
</dbReference>
<evidence type="ECO:0000256" key="5">
    <source>
        <dbReference type="ARBA" id="ARBA00023315"/>
    </source>
</evidence>
<proteinExistence type="inferred from homology"/>
<dbReference type="Proteomes" id="UP001321582">
    <property type="component" value="Chromosome"/>
</dbReference>
<dbReference type="RefSeq" id="WP_307903956.1">
    <property type="nucleotide sequence ID" value="NZ_AP027059.1"/>
</dbReference>
<dbReference type="EMBL" id="AP027059">
    <property type="protein sequence ID" value="BDU51115.1"/>
    <property type="molecule type" value="Genomic_DNA"/>
</dbReference>
<evidence type="ECO:0000256" key="1">
    <source>
        <dbReference type="ARBA" id="ARBA00009943"/>
    </source>
</evidence>
<evidence type="ECO:0000256" key="6">
    <source>
        <dbReference type="ARBA" id="ARBA00023316"/>
    </source>
</evidence>
<evidence type="ECO:0000256" key="4">
    <source>
        <dbReference type="ARBA" id="ARBA00022984"/>
    </source>
</evidence>
<sequence length="323" mass="37858">MKNITVNILNYENINKEEWDYIAYKFGKDIDSIYDYQEKYLQTGYKVYGIGAYENGKFIGGLYYALKLNFIFCKILVGGIFALDDRVDVVELLIKQLKKVILFKAPLFNIIIGGVNFKFEGLLQKYFKYSKKIGTIIIDITKSEDELRKKLNKGTKWGINKAKKDGLYCEIVEKNEDWMKAYEIYKEMCIRKELNIHSFDEFSSLKEIKKLLIIKKENDIIGGSILICFGNSIKLNYNFSKTEYYKSQPNNLLYWESILFGKENGYSFFDLGGISLEKDDGITIFKRRWGGEEYHYNKYSTSPIIFNIIPKLGKIKNRLLNRK</sequence>
<dbReference type="Pfam" id="PF02388">
    <property type="entry name" value="FemAB"/>
    <property type="match status" value="1"/>
</dbReference>
<gene>
    <name evidence="7" type="ORF">HLVA_16840</name>
</gene>
<organism evidence="7 8">
    <name type="scientific">Haliovirga abyssi</name>
    <dbReference type="NCBI Taxonomy" id="2996794"/>
    <lineage>
        <taxon>Bacteria</taxon>
        <taxon>Fusobacteriati</taxon>
        <taxon>Fusobacteriota</taxon>
        <taxon>Fusobacteriia</taxon>
        <taxon>Fusobacteriales</taxon>
        <taxon>Haliovirgaceae</taxon>
        <taxon>Haliovirga</taxon>
    </lineage>
</organism>
<dbReference type="InterPro" id="IPR050644">
    <property type="entry name" value="PG_Glycine_Bridge_Synth"/>
</dbReference>
<evidence type="ECO:0000313" key="8">
    <source>
        <dbReference type="Proteomes" id="UP001321582"/>
    </source>
</evidence>
<comment type="similarity">
    <text evidence="1">Belongs to the FemABX family.</text>
</comment>